<dbReference type="OrthoDB" id="202537at2759"/>
<evidence type="ECO:0000313" key="8">
    <source>
        <dbReference type="Proteomes" id="UP000001072"/>
    </source>
</evidence>
<dbReference type="GO" id="GO:0004575">
    <property type="term" value="F:sucrose alpha-glucosidase activity"/>
    <property type="evidence" value="ECO:0007669"/>
    <property type="project" value="TreeGrafter"/>
</dbReference>
<reference evidence="8" key="1">
    <citation type="journal article" date="2011" name="Proc. Natl. Acad. Sci. U.S.A.">
        <title>Obligate biotrophy features unraveled by the genomic analysis of rust fungi.</title>
        <authorList>
            <person name="Duplessis S."/>
            <person name="Cuomo C.A."/>
            <person name="Lin Y.-C."/>
            <person name="Aerts A."/>
            <person name="Tisserant E."/>
            <person name="Veneault-Fourrey C."/>
            <person name="Joly D.L."/>
            <person name="Hacquard S."/>
            <person name="Amselem J."/>
            <person name="Cantarel B.L."/>
            <person name="Chiu R."/>
            <person name="Coutinho P.M."/>
            <person name="Feau N."/>
            <person name="Field M."/>
            <person name="Frey P."/>
            <person name="Gelhaye E."/>
            <person name="Goldberg J."/>
            <person name="Grabherr M.G."/>
            <person name="Kodira C.D."/>
            <person name="Kohler A."/>
            <person name="Kuees U."/>
            <person name="Lindquist E.A."/>
            <person name="Lucas S.M."/>
            <person name="Mago R."/>
            <person name="Mauceli E."/>
            <person name="Morin E."/>
            <person name="Murat C."/>
            <person name="Pangilinan J.L."/>
            <person name="Park R."/>
            <person name="Pearson M."/>
            <person name="Quesneville H."/>
            <person name="Rouhier N."/>
            <person name="Sakthikumar S."/>
            <person name="Salamov A.A."/>
            <person name="Schmutz J."/>
            <person name="Selles B."/>
            <person name="Shapiro H."/>
            <person name="Tanguay P."/>
            <person name="Tuskan G.A."/>
            <person name="Henrissat B."/>
            <person name="Van de Peer Y."/>
            <person name="Rouze P."/>
            <person name="Ellis J.G."/>
            <person name="Dodds P.N."/>
            <person name="Schein J.E."/>
            <person name="Zhong S."/>
            <person name="Hamelin R.C."/>
            <person name="Grigoriev I.V."/>
            <person name="Szabo L.J."/>
            <person name="Martin F."/>
        </authorList>
    </citation>
    <scope>NUCLEOTIDE SEQUENCE [LARGE SCALE GENOMIC DNA]</scope>
    <source>
        <strain evidence="8">98AG31 / pathotype 3-4-7</strain>
    </source>
</reference>
<keyword evidence="2 4" id="KW-0378">Hydrolase</keyword>
<organism evidence="8">
    <name type="scientific">Melampsora larici-populina (strain 98AG31 / pathotype 3-4-7)</name>
    <name type="common">Poplar leaf rust fungus</name>
    <dbReference type="NCBI Taxonomy" id="747676"/>
    <lineage>
        <taxon>Eukaryota</taxon>
        <taxon>Fungi</taxon>
        <taxon>Dikarya</taxon>
        <taxon>Basidiomycota</taxon>
        <taxon>Pucciniomycotina</taxon>
        <taxon>Pucciniomycetes</taxon>
        <taxon>Pucciniales</taxon>
        <taxon>Melampsoraceae</taxon>
        <taxon>Melampsora</taxon>
    </lineage>
</organism>
<evidence type="ECO:0000313" key="7">
    <source>
        <dbReference type="EMBL" id="EGG04554.1"/>
    </source>
</evidence>
<evidence type="ECO:0000256" key="3">
    <source>
        <dbReference type="ARBA" id="ARBA00023295"/>
    </source>
</evidence>
<gene>
    <name evidence="7" type="ORF">MELLADRAFT_44167</name>
</gene>
<dbReference type="EMBL" id="GL883118">
    <property type="protein sequence ID" value="EGG04554.1"/>
    <property type="molecule type" value="Genomic_DNA"/>
</dbReference>
<evidence type="ECO:0000259" key="5">
    <source>
        <dbReference type="Pfam" id="PF00251"/>
    </source>
</evidence>
<keyword evidence="8" id="KW-1185">Reference proteome</keyword>
<dbReference type="SMART" id="SM00640">
    <property type="entry name" value="Glyco_32"/>
    <property type="match status" value="1"/>
</dbReference>
<dbReference type="CDD" id="cd18621">
    <property type="entry name" value="GH32_XdINV-like"/>
    <property type="match status" value="1"/>
</dbReference>
<dbReference type="AlphaFoldDB" id="F4RST1"/>
<dbReference type="Pfam" id="PF00251">
    <property type="entry name" value="Glyco_hydro_32N"/>
    <property type="match status" value="2"/>
</dbReference>
<dbReference type="KEGG" id="mlr:MELLADRAFT_44167"/>
<dbReference type="eggNOG" id="KOG0228">
    <property type="taxonomic scope" value="Eukaryota"/>
</dbReference>
<dbReference type="InterPro" id="IPR013148">
    <property type="entry name" value="Glyco_hydro_32_N"/>
</dbReference>
<dbReference type="HOGENOM" id="CLU_013784_3_0_1"/>
<evidence type="ECO:0000259" key="6">
    <source>
        <dbReference type="Pfam" id="PF08244"/>
    </source>
</evidence>
<dbReference type="PANTHER" id="PTHR42800:SF3">
    <property type="entry name" value="GLYCOSYL HYDROLASE FAMILY 32 N-TERMINAL DOMAIN-CONTAINING PROTEIN"/>
    <property type="match status" value="1"/>
</dbReference>
<dbReference type="VEuPathDB" id="FungiDB:MELLADRAFT_44167"/>
<dbReference type="STRING" id="747676.F4RST1"/>
<dbReference type="InterPro" id="IPR013320">
    <property type="entry name" value="ConA-like_dom_sf"/>
</dbReference>
<dbReference type="InterPro" id="IPR023296">
    <property type="entry name" value="Glyco_hydro_beta-prop_sf"/>
</dbReference>
<protein>
    <submittedName>
        <fullName evidence="7">Family 32 glycoside hydrolase</fullName>
    </submittedName>
</protein>
<proteinExistence type="inferred from homology"/>
<accession>F4RST1</accession>
<keyword evidence="3 4" id="KW-0326">Glycosidase</keyword>
<dbReference type="Pfam" id="PF08244">
    <property type="entry name" value="Glyco_hydro_32C"/>
    <property type="match status" value="1"/>
</dbReference>
<dbReference type="InParanoid" id="F4RST1"/>
<dbReference type="Proteomes" id="UP000001072">
    <property type="component" value="Unassembled WGS sequence"/>
</dbReference>
<dbReference type="InterPro" id="IPR013189">
    <property type="entry name" value="Glyco_hydro_32_C"/>
</dbReference>
<dbReference type="PANTHER" id="PTHR42800">
    <property type="entry name" value="EXOINULINASE INUD (AFU_ORTHOLOGUE AFUA_5G00480)"/>
    <property type="match status" value="1"/>
</dbReference>
<evidence type="ECO:0000256" key="2">
    <source>
        <dbReference type="ARBA" id="ARBA00022801"/>
    </source>
</evidence>
<dbReference type="Gene3D" id="2.60.120.560">
    <property type="entry name" value="Exo-inulinase, domain 1"/>
    <property type="match status" value="1"/>
</dbReference>
<feature type="domain" description="Glycosyl hydrolase family 32 N-terminal" evidence="5">
    <location>
        <begin position="4"/>
        <end position="170"/>
    </location>
</feature>
<dbReference type="SUPFAM" id="SSF49899">
    <property type="entry name" value="Concanavalin A-like lectins/glucanases"/>
    <property type="match status" value="1"/>
</dbReference>
<feature type="domain" description="Glycosyl hydrolase family 32 N-terminal" evidence="5">
    <location>
        <begin position="244"/>
        <end position="374"/>
    </location>
</feature>
<dbReference type="Gene3D" id="2.115.10.20">
    <property type="entry name" value="Glycosyl hydrolase domain, family 43"/>
    <property type="match status" value="1"/>
</dbReference>
<dbReference type="SUPFAM" id="SSF75005">
    <property type="entry name" value="Arabinanase/levansucrase/invertase"/>
    <property type="match status" value="1"/>
</dbReference>
<evidence type="ECO:0000256" key="1">
    <source>
        <dbReference type="ARBA" id="ARBA00009902"/>
    </source>
</evidence>
<name>F4RST1_MELLP</name>
<evidence type="ECO:0000256" key="4">
    <source>
        <dbReference type="RuleBase" id="RU362110"/>
    </source>
</evidence>
<dbReference type="GO" id="GO:0005987">
    <property type="term" value="P:sucrose catabolic process"/>
    <property type="evidence" value="ECO:0007669"/>
    <property type="project" value="TreeGrafter"/>
</dbReference>
<dbReference type="GO" id="GO:0005737">
    <property type="term" value="C:cytoplasm"/>
    <property type="evidence" value="ECO:0007669"/>
    <property type="project" value="TreeGrafter"/>
</dbReference>
<sequence>MMGSRGWLNDPMGIYQKKDGSWHIGYQCQPNNYVWGNVSQCSASTNDFTYFNDYRSWEDPTTIAPSALYDIRGVFDGSIIKEGWNGHPTLIYTSTFAGTLGWQSQPPEKEGTETQSIAFTEDDGLTWTKLNFGQNGNPIIYHWPEKHLTGFRDPYIFESEEFSEYYSNSSIQHQVPNNGVTPTGKKFLTISGGIRADFEPSNAGPRLFLYRQTKDESVLDWTYLGPLLTLPPIFSPVSPWQGGSGVNFECGTLSSIDENGRKTSKNETDNEDLHHLNLFIVGTEGARNGSHHDYWPIWHALKYDYDSPDGNVKAHVEFSGVVDWGTSYAYSQFAGADNRQLLVGWCYEDDEYNILSYQRGYQGAFTLFRDIFVKVIRGILPTAPELNEKDPNWKVITEKDGSKSIVTLGQKIVPEIIAGYKKQSSITKLEDRTLDVGVVGDEKSRPMNLVGFETQPTDKYFAITAQLDFHGSSNNATNIDRSSMVRGGFRVLSSDREWTDIYYDPSTESMVVSRLNSSLIQAYGNETEAGRLRLWPIQDPVMNTISLQSLNLTIVVDNSIVEVYANDQTVITTRVYPWLLNSNAVTFFVQAPDSFKKVKLDDDQALSNQNSTFIPQSVTFSNVELWDGLLNAWPNRPRDTSLPGIFSHNITSTIYGLWSDI</sequence>
<dbReference type="RefSeq" id="XP_007412345.1">
    <property type="nucleotide sequence ID" value="XM_007412283.1"/>
</dbReference>
<dbReference type="InterPro" id="IPR001362">
    <property type="entry name" value="Glyco_hydro_32"/>
</dbReference>
<comment type="similarity">
    <text evidence="1 4">Belongs to the glycosyl hydrolase 32 family.</text>
</comment>
<dbReference type="GeneID" id="18928163"/>
<feature type="domain" description="Glycosyl hydrolase family 32 C-terminal" evidence="6">
    <location>
        <begin position="456"/>
        <end position="599"/>
    </location>
</feature>